<keyword evidence="2" id="KW-1185">Reference proteome</keyword>
<dbReference type="EMBL" id="JAODUP010000161">
    <property type="protein sequence ID" value="KAK2158956.1"/>
    <property type="molecule type" value="Genomic_DNA"/>
</dbReference>
<proteinExistence type="predicted"/>
<dbReference type="AlphaFoldDB" id="A0AAD9JTN8"/>
<evidence type="ECO:0000313" key="2">
    <source>
        <dbReference type="Proteomes" id="UP001208570"/>
    </source>
</evidence>
<sequence length="41" mass="5112">MLKHSNILRLRKAVYLQRWSSYRGNKSWRHNVGHCDEDWRN</sequence>
<name>A0AAD9JTN8_9ANNE</name>
<comment type="caution">
    <text evidence="1">The sequence shown here is derived from an EMBL/GenBank/DDBJ whole genome shotgun (WGS) entry which is preliminary data.</text>
</comment>
<reference evidence="1" key="1">
    <citation type="journal article" date="2023" name="Mol. Biol. Evol.">
        <title>Third-Generation Sequencing Reveals the Adaptive Role of the Epigenome in Three Deep-Sea Polychaetes.</title>
        <authorList>
            <person name="Perez M."/>
            <person name="Aroh O."/>
            <person name="Sun Y."/>
            <person name="Lan Y."/>
            <person name="Juniper S.K."/>
            <person name="Young C.R."/>
            <person name="Angers B."/>
            <person name="Qian P.Y."/>
        </authorList>
    </citation>
    <scope>NUCLEOTIDE SEQUENCE</scope>
    <source>
        <strain evidence="1">P08H-3</strain>
    </source>
</reference>
<evidence type="ECO:0000313" key="1">
    <source>
        <dbReference type="EMBL" id="KAK2158956.1"/>
    </source>
</evidence>
<organism evidence="1 2">
    <name type="scientific">Paralvinella palmiformis</name>
    <dbReference type="NCBI Taxonomy" id="53620"/>
    <lineage>
        <taxon>Eukaryota</taxon>
        <taxon>Metazoa</taxon>
        <taxon>Spiralia</taxon>
        <taxon>Lophotrochozoa</taxon>
        <taxon>Annelida</taxon>
        <taxon>Polychaeta</taxon>
        <taxon>Sedentaria</taxon>
        <taxon>Canalipalpata</taxon>
        <taxon>Terebellida</taxon>
        <taxon>Terebelliformia</taxon>
        <taxon>Alvinellidae</taxon>
        <taxon>Paralvinella</taxon>
    </lineage>
</organism>
<gene>
    <name evidence="1" type="ORF">LSH36_161g06023</name>
</gene>
<protein>
    <submittedName>
        <fullName evidence="1">Uncharacterized protein</fullName>
    </submittedName>
</protein>
<accession>A0AAD9JTN8</accession>
<dbReference type="Proteomes" id="UP001208570">
    <property type="component" value="Unassembled WGS sequence"/>
</dbReference>